<gene>
    <name evidence="1" type="ORF">CFL01nite_12670</name>
</gene>
<sequence length="166" mass="17968">MGFRARPLPSLNDKDNVMNVEMNYLDRTELTNDGPPGTYTGIPDSVLDSLITRASMIMRSKTRSAIYDVDGSGMPTEERIRFAFADATSAQVLAWVQGEVYEELISGGSTADALVSSSSNNGASVTLDNGERLAARRRLLAGELSTGARLILDDAGLLHGDPWLWM</sequence>
<evidence type="ECO:0008006" key="3">
    <source>
        <dbReference type="Google" id="ProtNLM"/>
    </source>
</evidence>
<proteinExistence type="predicted"/>
<dbReference type="EMBL" id="BJNB01000016">
    <property type="protein sequence ID" value="GEB97772.1"/>
    <property type="molecule type" value="Genomic_DNA"/>
</dbReference>
<evidence type="ECO:0000313" key="2">
    <source>
        <dbReference type="Proteomes" id="UP000315353"/>
    </source>
</evidence>
<reference evidence="1 2" key="1">
    <citation type="submission" date="2019-06" db="EMBL/GenBank/DDBJ databases">
        <title>Whole genome shotgun sequence of Corynebacterium flavescens NBRC 14136.</title>
        <authorList>
            <person name="Hosoyama A."/>
            <person name="Uohara A."/>
            <person name="Ohji S."/>
            <person name="Ichikawa N."/>
        </authorList>
    </citation>
    <scope>NUCLEOTIDE SEQUENCE [LARGE SCALE GENOMIC DNA]</scope>
    <source>
        <strain evidence="1 2">NBRC 14136</strain>
    </source>
</reference>
<dbReference type="AlphaFoldDB" id="A0AB73B7A4"/>
<evidence type="ECO:0000313" key="1">
    <source>
        <dbReference type="EMBL" id="GEB97772.1"/>
    </source>
</evidence>
<name>A0AB73B7A4_CORFL</name>
<dbReference type="Proteomes" id="UP000315353">
    <property type="component" value="Unassembled WGS sequence"/>
</dbReference>
<organism evidence="1 2">
    <name type="scientific">Corynebacterium flavescens</name>
    <dbReference type="NCBI Taxonomy" id="28028"/>
    <lineage>
        <taxon>Bacteria</taxon>
        <taxon>Bacillati</taxon>
        <taxon>Actinomycetota</taxon>
        <taxon>Actinomycetes</taxon>
        <taxon>Mycobacteriales</taxon>
        <taxon>Corynebacteriaceae</taxon>
        <taxon>Corynebacterium</taxon>
    </lineage>
</organism>
<comment type="caution">
    <text evidence="1">The sequence shown here is derived from an EMBL/GenBank/DDBJ whole genome shotgun (WGS) entry which is preliminary data.</text>
</comment>
<protein>
    <recommendedName>
        <fullName evidence="3">Phage portal protein</fullName>
    </recommendedName>
</protein>
<accession>A0AB73B7A4</accession>